<keyword evidence="3" id="KW-0472">Membrane</keyword>
<dbReference type="InterPro" id="IPR010827">
    <property type="entry name" value="BamA/TamA_POTRA"/>
</dbReference>
<evidence type="ECO:0000256" key="1">
    <source>
        <dbReference type="ARBA" id="ARBA00004370"/>
    </source>
</evidence>
<comment type="subcellular location">
    <subcellularLocation>
        <location evidence="1">Membrane</location>
    </subcellularLocation>
</comment>
<feature type="domain" description="Bacterial surface antigen (D15)" evidence="5">
    <location>
        <begin position="305"/>
        <end position="601"/>
    </location>
</feature>
<evidence type="ECO:0000259" key="5">
    <source>
        <dbReference type="Pfam" id="PF01103"/>
    </source>
</evidence>
<sequence>MAKRVHQPKRLGTLAAGWAFAAVCMMANVAHAFEVTLNAPEEVEGRLKSASILMAAQRDGVTGVQDITAAAQAEYQRLVSVLYDEGYFGPTVNVLLDGREAATLPPFAKIASISNVTINVKPGKLFLFETAKVTPIAPETTLPTGFAKGEPASTSTIVTAAAAGVEGWRDVGHAKAKVEGNEITANHRNATLNATVHLDPGPKLKFGALNLSGATDVRESRLRRIVSLPSGETFDPQVLVDAEKRLRRTGVFRSVNVSESKSVGADNSMDIDVTLEDDKKRRLKFETYLESSEGLALSVDWVHRNLFGGAERLTLGAEVSGIGGDSPGTDFLLSAELMRPSTFNAESDVSMLLEAERINEDLYFIEQVTAKFLVTRVYSDQFTLAGGFMFNASNVRDNYGARSFRNFGIPLAATWDLRDDKLDPTGGMFLRGEVMPFAAFGDGDPGTYVFSDLRGYVGLGATKKVVAAGRFQVGSILGPSLSQTPPDMLFLSGGGGTVRGQPYQSNFVTVNGIESGGLSFVGLSGELRVRVKESISAVAFYDAGYVGETSNPGGAGNWHAGAGLGMRYHTGFGPIRVDIGLPVEGDTGDGWQLYVGIGQAF</sequence>
<dbReference type="Gene3D" id="2.40.160.50">
    <property type="entry name" value="membrane protein fhac: a member of the omp85/tpsb transporter family"/>
    <property type="match status" value="1"/>
</dbReference>
<comment type="caution">
    <text evidence="7">The sequence shown here is derived from an EMBL/GenBank/DDBJ whole genome shotgun (WGS) entry which is preliminary data.</text>
</comment>
<proteinExistence type="predicted"/>
<dbReference type="AlphaFoldDB" id="A0A4U7MXZ4"/>
<dbReference type="OrthoDB" id="9769707at2"/>
<keyword evidence="4" id="KW-0732">Signal</keyword>
<dbReference type="InterPro" id="IPR000184">
    <property type="entry name" value="Bac_surfAg_D15"/>
</dbReference>
<evidence type="ECO:0000313" key="7">
    <source>
        <dbReference type="EMBL" id="TKZ18099.1"/>
    </source>
</evidence>
<dbReference type="InterPro" id="IPR039910">
    <property type="entry name" value="D15-like"/>
</dbReference>
<evidence type="ECO:0000256" key="2">
    <source>
        <dbReference type="ARBA" id="ARBA00022452"/>
    </source>
</evidence>
<keyword evidence="2" id="KW-0812">Transmembrane</keyword>
<dbReference type="PANTHER" id="PTHR12815">
    <property type="entry name" value="SORTING AND ASSEMBLY MACHINERY SAMM50 PROTEIN FAMILY MEMBER"/>
    <property type="match status" value="1"/>
</dbReference>
<accession>A0A4U7MXZ4</accession>
<gene>
    <name evidence="7" type="ORF">FAP39_12980</name>
</gene>
<evidence type="ECO:0000256" key="3">
    <source>
        <dbReference type="ARBA" id="ARBA00023136"/>
    </source>
</evidence>
<feature type="domain" description="POTRA" evidence="6">
    <location>
        <begin position="205"/>
        <end position="274"/>
    </location>
</feature>
<keyword evidence="8" id="KW-1185">Reference proteome</keyword>
<evidence type="ECO:0000256" key="4">
    <source>
        <dbReference type="SAM" id="SignalP"/>
    </source>
</evidence>
<reference evidence="7 8" key="1">
    <citation type="submission" date="2019-04" db="EMBL/GenBank/DDBJ databases">
        <title>Genome sequence of Pelagicola litoralis CL-ES2.</title>
        <authorList>
            <person name="Cao J."/>
        </authorList>
    </citation>
    <scope>NUCLEOTIDE SEQUENCE [LARGE SCALE GENOMIC DNA]</scope>
    <source>
        <strain evidence="7 8">CL-ES2</strain>
    </source>
</reference>
<dbReference type="PANTHER" id="PTHR12815:SF42">
    <property type="entry name" value="BACTERIAL SURFACE ANTIGEN (D15) DOMAIN-CONTAINING PROTEIN"/>
    <property type="match status" value="1"/>
</dbReference>
<keyword evidence="2" id="KW-1134">Transmembrane beta strand</keyword>
<feature type="signal peptide" evidence="4">
    <location>
        <begin position="1"/>
        <end position="32"/>
    </location>
</feature>
<feature type="chain" id="PRO_5020197581" evidence="4">
    <location>
        <begin position="33"/>
        <end position="601"/>
    </location>
</feature>
<dbReference type="Pfam" id="PF07244">
    <property type="entry name" value="POTRA"/>
    <property type="match status" value="1"/>
</dbReference>
<evidence type="ECO:0000259" key="6">
    <source>
        <dbReference type="Pfam" id="PF07244"/>
    </source>
</evidence>
<organism evidence="7 8">
    <name type="scientific">Shimia litoralis</name>
    <dbReference type="NCBI Taxonomy" id="420403"/>
    <lineage>
        <taxon>Bacteria</taxon>
        <taxon>Pseudomonadati</taxon>
        <taxon>Pseudomonadota</taxon>
        <taxon>Alphaproteobacteria</taxon>
        <taxon>Rhodobacterales</taxon>
        <taxon>Roseobacteraceae</taxon>
    </lineage>
</organism>
<dbReference type="Proteomes" id="UP000306575">
    <property type="component" value="Unassembled WGS sequence"/>
</dbReference>
<protein>
    <submittedName>
        <fullName evidence="7">Outer membrane protein assembly factor</fullName>
    </submittedName>
</protein>
<dbReference type="EMBL" id="SULI01000017">
    <property type="protein sequence ID" value="TKZ18099.1"/>
    <property type="molecule type" value="Genomic_DNA"/>
</dbReference>
<dbReference type="GO" id="GO:0019867">
    <property type="term" value="C:outer membrane"/>
    <property type="evidence" value="ECO:0007669"/>
    <property type="project" value="InterPro"/>
</dbReference>
<name>A0A4U7MXZ4_9RHOB</name>
<evidence type="ECO:0000313" key="8">
    <source>
        <dbReference type="Proteomes" id="UP000306575"/>
    </source>
</evidence>
<dbReference type="Pfam" id="PF01103">
    <property type="entry name" value="Omp85"/>
    <property type="match status" value="1"/>
</dbReference>
<dbReference type="Gene3D" id="3.10.20.310">
    <property type="entry name" value="membrane protein fhac"/>
    <property type="match status" value="1"/>
</dbReference>